<proteinExistence type="predicted"/>
<dbReference type="Proteomes" id="UP001157006">
    <property type="component" value="Chromosome 5"/>
</dbReference>
<feature type="compositionally biased region" description="Polar residues" evidence="1">
    <location>
        <begin position="42"/>
        <end position="69"/>
    </location>
</feature>
<evidence type="ECO:0000256" key="1">
    <source>
        <dbReference type="SAM" id="MobiDB-lite"/>
    </source>
</evidence>
<sequence length="142" mass="16020">MFDADIQNEIAIHKPVSTSQAIGLAKLIESKIKDSKPKYQKPFSNTLNHSNTPTYLPTPTVKTSSTSQPMKLHIRRLSNAQLQERHAQGLCFTCDEKFIPSHKYTSGKFLLLMIDEEEPTTLELGDNGNDYSPTAEQDDTYF</sequence>
<evidence type="ECO:0000313" key="2">
    <source>
        <dbReference type="EMBL" id="CAI8612530.1"/>
    </source>
</evidence>
<dbReference type="EMBL" id="OX451740">
    <property type="protein sequence ID" value="CAI8612530.1"/>
    <property type="molecule type" value="Genomic_DNA"/>
</dbReference>
<feature type="region of interest" description="Disordered" evidence="1">
    <location>
        <begin position="121"/>
        <end position="142"/>
    </location>
</feature>
<evidence type="ECO:0000313" key="3">
    <source>
        <dbReference type="Proteomes" id="UP001157006"/>
    </source>
</evidence>
<protein>
    <submittedName>
        <fullName evidence="2">Uncharacterized protein</fullName>
    </submittedName>
</protein>
<dbReference type="AlphaFoldDB" id="A0AAV1APX6"/>
<accession>A0AAV1APX6</accession>
<gene>
    <name evidence="2" type="ORF">VFH_V038680</name>
</gene>
<name>A0AAV1APX6_VICFA</name>
<feature type="region of interest" description="Disordered" evidence="1">
    <location>
        <begin position="38"/>
        <end position="69"/>
    </location>
</feature>
<reference evidence="2 3" key="1">
    <citation type="submission" date="2023-01" db="EMBL/GenBank/DDBJ databases">
        <authorList>
            <person name="Kreplak J."/>
        </authorList>
    </citation>
    <scope>NUCLEOTIDE SEQUENCE [LARGE SCALE GENOMIC DNA]</scope>
</reference>
<organism evidence="2 3">
    <name type="scientific">Vicia faba</name>
    <name type="common">Broad bean</name>
    <name type="synonym">Faba vulgaris</name>
    <dbReference type="NCBI Taxonomy" id="3906"/>
    <lineage>
        <taxon>Eukaryota</taxon>
        <taxon>Viridiplantae</taxon>
        <taxon>Streptophyta</taxon>
        <taxon>Embryophyta</taxon>
        <taxon>Tracheophyta</taxon>
        <taxon>Spermatophyta</taxon>
        <taxon>Magnoliopsida</taxon>
        <taxon>eudicotyledons</taxon>
        <taxon>Gunneridae</taxon>
        <taxon>Pentapetalae</taxon>
        <taxon>rosids</taxon>
        <taxon>fabids</taxon>
        <taxon>Fabales</taxon>
        <taxon>Fabaceae</taxon>
        <taxon>Papilionoideae</taxon>
        <taxon>50 kb inversion clade</taxon>
        <taxon>NPAAA clade</taxon>
        <taxon>Hologalegina</taxon>
        <taxon>IRL clade</taxon>
        <taxon>Fabeae</taxon>
        <taxon>Vicia</taxon>
    </lineage>
</organism>
<keyword evidence="3" id="KW-1185">Reference proteome</keyword>